<dbReference type="AlphaFoldDB" id="A0A835CB80"/>
<evidence type="ECO:0000256" key="1">
    <source>
        <dbReference type="SAM" id="MobiDB-lite"/>
    </source>
</evidence>
<reference evidence="2" key="1">
    <citation type="submission" date="2020-09" db="EMBL/GenBank/DDBJ databases">
        <title>Genome-Enabled Discovery of Anthraquinone Biosynthesis in Senna tora.</title>
        <authorList>
            <person name="Kang S.-H."/>
            <person name="Pandey R.P."/>
            <person name="Lee C.-M."/>
            <person name="Sim J.-S."/>
            <person name="Jeong J.-T."/>
            <person name="Choi B.-S."/>
            <person name="Jung M."/>
            <person name="Ginzburg D."/>
            <person name="Zhao K."/>
            <person name="Won S.Y."/>
            <person name="Oh T.-J."/>
            <person name="Yu Y."/>
            <person name="Kim N.-H."/>
            <person name="Lee O.R."/>
            <person name="Lee T.-H."/>
            <person name="Bashyal P."/>
            <person name="Kim T.-S."/>
            <person name="Lee W.-H."/>
            <person name="Kawkins C."/>
            <person name="Kim C.-K."/>
            <person name="Kim J.S."/>
            <person name="Ahn B.O."/>
            <person name="Rhee S.Y."/>
            <person name="Sohng J.K."/>
        </authorList>
    </citation>
    <scope>NUCLEOTIDE SEQUENCE</scope>
    <source>
        <tissue evidence="2">Leaf</tissue>
    </source>
</reference>
<evidence type="ECO:0000313" key="2">
    <source>
        <dbReference type="EMBL" id="KAF7835471.1"/>
    </source>
</evidence>
<proteinExistence type="predicted"/>
<organism evidence="2 3">
    <name type="scientific">Senna tora</name>
    <dbReference type="NCBI Taxonomy" id="362788"/>
    <lineage>
        <taxon>Eukaryota</taxon>
        <taxon>Viridiplantae</taxon>
        <taxon>Streptophyta</taxon>
        <taxon>Embryophyta</taxon>
        <taxon>Tracheophyta</taxon>
        <taxon>Spermatophyta</taxon>
        <taxon>Magnoliopsida</taxon>
        <taxon>eudicotyledons</taxon>
        <taxon>Gunneridae</taxon>
        <taxon>Pentapetalae</taxon>
        <taxon>rosids</taxon>
        <taxon>fabids</taxon>
        <taxon>Fabales</taxon>
        <taxon>Fabaceae</taxon>
        <taxon>Caesalpinioideae</taxon>
        <taxon>Cassia clade</taxon>
        <taxon>Senna</taxon>
    </lineage>
</organism>
<evidence type="ECO:0000313" key="3">
    <source>
        <dbReference type="Proteomes" id="UP000634136"/>
    </source>
</evidence>
<name>A0A835CB80_9FABA</name>
<accession>A0A835CB80</accession>
<feature type="region of interest" description="Disordered" evidence="1">
    <location>
        <begin position="1"/>
        <end position="21"/>
    </location>
</feature>
<dbReference type="EMBL" id="JAAIUW010000004">
    <property type="protein sequence ID" value="KAF7835471.1"/>
    <property type="molecule type" value="Genomic_DNA"/>
</dbReference>
<gene>
    <name evidence="2" type="ORF">G2W53_010330</name>
</gene>
<sequence length="386" mass="43687">MRHDPSSSHAKTTPIGASKPLRFANTTRTDVIDPLAQQVFCLVIREGFQDPTVICHPEYVETCSTLLPCQDDSNWGIKTTPVSEIRSRFVIRNTSRHDPRSSHAKTTQIGVSKPLRFANTTRTDVFDPLAQQVFCLVIREGFRDPTVSEIRPRFIVWNTLIHDPSSSHANTTPIGASKPLRFANTTRTDVSDPLAQQVSCLVSEIRLRFFVRNTLRHDPRSSHAKTTPIGASKPLRFANTTQTDVFDSLAKQVFCLVSKIRPQFVVQNTLRHDRRYSHAKTTPIGASKPLRFANTTRTDVFDPLAQQVLRLVSEIRLRFFVRNTLRHDPRSSHAKTTPIGASKPFRFANTTRTDVFDSLAQQVFCLVIREGFRYPTAICCPEYVET</sequence>
<keyword evidence="3" id="KW-1185">Reference proteome</keyword>
<protein>
    <submittedName>
        <fullName evidence="2">Uncharacterized protein</fullName>
    </submittedName>
</protein>
<comment type="caution">
    <text evidence="2">The sequence shown here is derived from an EMBL/GenBank/DDBJ whole genome shotgun (WGS) entry which is preliminary data.</text>
</comment>
<dbReference type="Proteomes" id="UP000634136">
    <property type="component" value="Unassembled WGS sequence"/>
</dbReference>